<dbReference type="GO" id="GO:0042545">
    <property type="term" value="P:cell wall modification"/>
    <property type="evidence" value="ECO:0007669"/>
    <property type="project" value="UniProtKB-UniRule"/>
</dbReference>
<dbReference type="PROSITE" id="PS00503">
    <property type="entry name" value="PECTINESTERASE_2"/>
    <property type="match status" value="1"/>
</dbReference>
<keyword evidence="9 17" id="KW-0378">Hydrolase</keyword>
<comment type="pathway">
    <text evidence="2 17">Glycan metabolism; pectin degradation; 2-dehydro-3-deoxy-D-gluconate from pectin: step 1/5.</text>
</comment>
<dbReference type="SUPFAM" id="SSF101148">
    <property type="entry name" value="Plant invertase/pectin methylesterase inhibitor"/>
    <property type="match status" value="1"/>
</dbReference>
<evidence type="ECO:0000256" key="8">
    <source>
        <dbReference type="ARBA" id="ARBA00022729"/>
    </source>
</evidence>
<keyword evidence="12" id="KW-0325">Glycoprotein</keyword>
<comment type="function">
    <text evidence="15">Acts in the modification of cell walls via demethylesterification of cell wall pectin.</text>
</comment>
<dbReference type="AlphaFoldDB" id="S8C6L3"/>
<dbReference type="GO" id="GO:0045490">
    <property type="term" value="P:pectin catabolic process"/>
    <property type="evidence" value="ECO:0007669"/>
    <property type="project" value="UniProtKB-UniRule"/>
</dbReference>
<feature type="non-terminal residue" evidence="19">
    <location>
        <position position="1"/>
    </location>
</feature>
<dbReference type="SMART" id="SM00856">
    <property type="entry name" value="PMEI"/>
    <property type="match status" value="1"/>
</dbReference>
<keyword evidence="7" id="KW-0964">Secreted</keyword>
<dbReference type="Pfam" id="PF04043">
    <property type="entry name" value="PMEI"/>
    <property type="match status" value="1"/>
</dbReference>
<evidence type="ECO:0000256" key="6">
    <source>
        <dbReference type="ARBA" id="ARBA00022512"/>
    </source>
</evidence>
<dbReference type="Gene3D" id="2.160.20.10">
    <property type="entry name" value="Single-stranded right-handed beta-helix, Pectin lyase-like"/>
    <property type="match status" value="1"/>
</dbReference>
<dbReference type="CDD" id="cd15798">
    <property type="entry name" value="PMEI-like_3"/>
    <property type="match status" value="1"/>
</dbReference>
<evidence type="ECO:0000256" key="14">
    <source>
        <dbReference type="ARBA" id="ARBA00047928"/>
    </source>
</evidence>
<evidence type="ECO:0000256" key="9">
    <source>
        <dbReference type="ARBA" id="ARBA00022801"/>
    </source>
</evidence>
<dbReference type="SUPFAM" id="SSF51126">
    <property type="entry name" value="Pectin lyase-like"/>
    <property type="match status" value="1"/>
</dbReference>
<dbReference type="InterPro" id="IPR035513">
    <property type="entry name" value="Invertase/methylesterase_inhib"/>
</dbReference>
<dbReference type="InterPro" id="IPR006501">
    <property type="entry name" value="Pectinesterase_inhib_dom"/>
</dbReference>
<comment type="catalytic activity">
    <reaction evidence="14 17">
        <text>[(1-&gt;4)-alpha-D-galacturonosyl methyl ester](n) + n H2O = [(1-&gt;4)-alpha-D-galacturonosyl](n) + n methanol + n H(+)</text>
        <dbReference type="Rhea" id="RHEA:22380"/>
        <dbReference type="Rhea" id="RHEA-COMP:14570"/>
        <dbReference type="Rhea" id="RHEA-COMP:14573"/>
        <dbReference type="ChEBI" id="CHEBI:15377"/>
        <dbReference type="ChEBI" id="CHEBI:15378"/>
        <dbReference type="ChEBI" id="CHEBI:17790"/>
        <dbReference type="ChEBI" id="CHEBI:140522"/>
        <dbReference type="ChEBI" id="CHEBI:140523"/>
        <dbReference type="EC" id="3.1.1.11"/>
    </reaction>
</comment>
<dbReference type="GO" id="GO:0004857">
    <property type="term" value="F:enzyme inhibitor activity"/>
    <property type="evidence" value="ECO:0007669"/>
    <property type="project" value="InterPro"/>
</dbReference>
<dbReference type="InterPro" id="IPR033131">
    <property type="entry name" value="Pectinesterase_Asp_AS"/>
</dbReference>
<evidence type="ECO:0000256" key="17">
    <source>
        <dbReference type="RuleBase" id="RU000589"/>
    </source>
</evidence>
<dbReference type="Pfam" id="PF01095">
    <property type="entry name" value="Pectinesterase"/>
    <property type="match status" value="1"/>
</dbReference>
<evidence type="ECO:0000256" key="10">
    <source>
        <dbReference type="ARBA" id="ARBA00023085"/>
    </source>
</evidence>
<evidence type="ECO:0000259" key="18">
    <source>
        <dbReference type="SMART" id="SM00856"/>
    </source>
</evidence>
<name>S8C6L3_9LAMI</name>
<dbReference type="Gene3D" id="1.20.140.40">
    <property type="entry name" value="Invertase/pectin methylesterase inhibitor family protein"/>
    <property type="match status" value="1"/>
</dbReference>
<proteinExistence type="inferred from homology"/>
<dbReference type="FunFam" id="1.20.140.40:FF:000004">
    <property type="entry name" value="Pectinesterase"/>
    <property type="match status" value="1"/>
</dbReference>
<dbReference type="Proteomes" id="UP000015453">
    <property type="component" value="Unassembled WGS sequence"/>
</dbReference>
<evidence type="ECO:0000256" key="7">
    <source>
        <dbReference type="ARBA" id="ARBA00022525"/>
    </source>
</evidence>
<evidence type="ECO:0000256" key="4">
    <source>
        <dbReference type="ARBA" id="ARBA00007786"/>
    </source>
</evidence>
<feature type="non-terminal residue" evidence="19">
    <location>
        <position position="508"/>
    </location>
</feature>
<evidence type="ECO:0000256" key="15">
    <source>
        <dbReference type="ARBA" id="ARBA00057335"/>
    </source>
</evidence>
<evidence type="ECO:0000256" key="13">
    <source>
        <dbReference type="ARBA" id="ARBA00023316"/>
    </source>
</evidence>
<dbReference type="InterPro" id="IPR012334">
    <property type="entry name" value="Pectin_lyas_fold"/>
</dbReference>
<gene>
    <name evidence="19" type="ORF">M569_12391</name>
</gene>
<keyword evidence="10 17" id="KW-0063">Aspartyl esterase</keyword>
<sequence length="508" mass="54623">PSTPCNSTPYPTYCSAVVGNSSAGNVHYYGRVSVGKSISAAWRFLGLINSYLRRSKSLTVTAVRALQDCQFLAESNIDYLLSSSQLVNQTSQVLPQGDADEVQTLLSAIITNTETCIDGLQATASAWSFRNGIITPLSSDTRLYSVSLALVTEGWVPKAKRLQPRAKKLNGRRLLQVGVPSTAGGGSGVVVVSDSVVVTQDGSGNFTTISDAVNAAPDNSDGSGGYFVIHVGAGVYEEYVSVPKNKRYVMMIGEGINRTIITGNRSVDDGWTTFSSPTFAVVGKGFVAANITFQNTAGAIKHQAVAVRNGADLSAFYNCSFEGFQDTLYAHSLRQFYSHCDIYGTVDFIFGNAAAVFQDCNIYPRLPLMGQFNTITAQGRTDPNQNTGFSIQNCSVRAADDLANSSFSVQNYLGRPWKMYSTAVVMESFLDRLINPAGWSAWSGDFGLNTSYYAEFANYGPGSNTTGRVNWPAFHLIDSTAAQNFTVSEFLIGDQWLPGTGVPYTAGL</sequence>
<evidence type="ECO:0000313" key="20">
    <source>
        <dbReference type="Proteomes" id="UP000015453"/>
    </source>
</evidence>
<dbReference type="PANTHER" id="PTHR31707">
    <property type="entry name" value="PECTINESTERASE"/>
    <property type="match status" value="1"/>
</dbReference>
<keyword evidence="20" id="KW-1185">Reference proteome</keyword>
<accession>S8C6L3</accession>
<protein>
    <recommendedName>
        <fullName evidence="5 17">Pectinesterase</fullName>
        <ecNumber evidence="5 17">3.1.1.11</ecNumber>
    </recommendedName>
</protein>
<evidence type="ECO:0000256" key="3">
    <source>
        <dbReference type="ARBA" id="ARBA00006027"/>
    </source>
</evidence>
<keyword evidence="11" id="KW-1015">Disulfide bond</keyword>
<evidence type="ECO:0000256" key="16">
    <source>
        <dbReference type="PROSITE-ProRule" id="PRU10040"/>
    </source>
</evidence>
<keyword evidence="13" id="KW-0961">Cell wall biogenesis/degradation</keyword>
<dbReference type="FunFam" id="2.160.20.10:FF:000001">
    <property type="entry name" value="Pectinesterase"/>
    <property type="match status" value="1"/>
</dbReference>
<evidence type="ECO:0000256" key="11">
    <source>
        <dbReference type="ARBA" id="ARBA00023157"/>
    </source>
</evidence>
<comment type="subcellular location">
    <subcellularLocation>
        <location evidence="1">Secreted</location>
        <location evidence="1">Cell wall</location>
    </subcellularLocation>
</comment>
<keyword evidence="8" id="KW-0732">Signal</keyword>
<evidence type="ECO:0000256" key="2">
    <source>
        <dbReference type="ARBA" id="ARBA00005184"/>
    </source>
</evidence>
<evidence type="ECO:0000256" key="1">
    <source>
        <dbReference type="ARBA" id="ARBA00004191"/>
    </source>
</evidence>
<dbReference type="InterPro" id="IPR011050">
    <property type="entry name" value="Pectin_lyase_fold/virulence"/>
</dbReference>
<reference evidence="19 20" key="1">
    <citation type="journal article" date="2013" name="BMC Genomics">
        <title>The miniature genome of a carnivorous plant Genlisea aurea contains a low number of genes and short non-coding sequences.</title>
        <authorList>
            <person name="Leushkin E.V."/>
            <person name="Sutormin R.A."/>
            <person name="Nabieva E.R."/>
            <person name="Penin A.A."/>
            <person name="Kondrashov A.S."/>
            <person name="Logacheva M.D."/>
        </authorList>
    </citation>
    <scope>NUCLEOTIDE SEQUENCE [LARGE SCALE GENOMIC DNA]</scope>
</reference>
<dbReference type="EMBL" id="AUSU01006172">
    <property type="protein sequence ID" value="EPS62394.1"/>
    <property type="molecule type" value="Genomic_DNA"/>
</dbReference>
<dbReference type="EC" id="3.1.1.11" evidence="5 17"/>
<evidence type="ECO:0000313" key="19">
    <source>
        <dbReference type="EMBL" id="EPS62394.1"/>
    </source>
</evidence>
<comment type="caution">
    <text evidence="19">The sequence shown here is derived from an EMBL/GenBank/DDBJ whole genome shotgun (WGS) entry which is preliminary data.</text>
</comment>
<dbReference type="UniPathway" id="UPA00545">
    <property type="reaction ID" value="UER00823"/>
</dbReference>
<dbReference type="OrthoDB" id="2019149at2759"/>
<dbReference type="GO" id="GO:0030599">
    <property type="term" value="F:pectinesterase activity"/>
    <property type="evidence" value="ECO:0007669"/>
    <property type="project" value="UniProtKB-UniRule"/>
</dbReference>
<feature type="active site" evidence="16">
    <location>
        <position position="347"/>
    </location>
</feature>
<keyword evidence="6" id="KW-0134">Cell wall</keyword>
<organism evidence="19 20">
    <name type="scientific">Genlisea aurea</name>
    <dbReference type="NCBI Taxonomy" id="192259"/>
    <lineage>
        <taxon>Eukaryota</taxon>
        <taxon>Viridiplantae</taxon>
        <taxon>Streptophyta</taxon>
        <taxon>Embryophyta</taxon>
        <taxon>Tracheophyta</taxon>
        <taxon>Spermatophyta</taxon>
        <taxon>Magnoliopsida</taxon>
        <taxon>eudicotyledons</taxon>
        <taxon>Gunneridae</taxon>
        <taxon>Pentapetalae</taxon>
        <taxon>asterids</taxon>
        <taxon>lamiids</taxon>
        <taxon>Lamiales</taxon>
        <taxon>Lentibulariaceae</taxon>
        <taxon>Genlisea</taxon>
    </lineage>
</organism>
<evidence type="ECO:0000256" key="5">
    <source>
        <dbReference type="ARBA" id="ARBA00013229"/>
    </source>
</evidence>
<feature type="domain" description="Pectinesterase inhibitor" evidence="18">
    <location>
        <begin position="1"/>
        <end position="150"/>
    </location>
</feature>
<evidence type="ECO:0000256" key="12">
    <source>
        <dbReference type="ARBA" id="ARBA00023180"/>
    </source>
</evidence>
<dbReference type="InterPro" id="IPR000070">
    <property type="entry name" value="Pectinesterase_cat"/>
</dbReference>
<comment type="similarity">
    <text evidence="4">In the C-terminal section; belongs to the pectinesterase family.</text>
</comment>
<comment type="similarity">
    <text evidence="3">In the N-terminal section; belongs to the PMEI family.</text>
</comment>